<protein>
    <submittedName>
        <fullName evidence="7">Tetraspanin-8-like</fullName>
    </submittedName>
</protein>
<dbReference type="InterPro" id="IPR018499">
    <property type="entry name" value="Tetraspanin/Peripherin"/>
</dbReference>
<evidence type="ECO:0000256" key="3">
    <source>
        <dbReference type="ARBA" id="ARBA00022989"/>
    </source>
</evidence>
<sequence length="262" mass="29231">MGKVNACLNRSYIVVITLIALIALVFLGFTLFSHGYLHQEEQDGSVYLGFHAMYIISSVCLVLAFFGALGATKEKKWALIVFAVGMILSSLFMLVSEIQGIAMRAQMAAIIKTQYREILPLVNVSEDTMEELHRVQRDFQCCGLDQGYQDWEYSIPESCLCEEDAINPCVVAPRNSSLFKNNEDEQPVMIYSMACLKSVVAYDMSIFDGVIGVMMGYTLLWVLSVVLCITILCQLDRKEDTPTVVYSKEAKAGNYSSLTEIS</sequence>
<dbReference type="Gene3D" id="1.10.1450.10">
    <property type="entry name" value="Tetraspanin"/>
    <property type="match status" value="1"/>
</dbReference>
<feature type="transmembrane region" description="Helical" evidence="5">
    <location>
        <begin position="210"/>
        <end position="233"/>
    </location>
</feature>
<evidence type="ECO:0000256" key="5">
    <source>
        <dbReference type="SAM" id="Phobius"/>
    </source>
</evidence>
<evidence type="ECO:0000256" key="2">
    <source>
        <dbReference type="ARBA" id="ARBA00022692"/>
    </source>
</evidence>
<dbReference type="CDD" id="cd03127">
    <property type="entry name" value="tetraspanin_LEL"/>
    <property type="match status" value="1"/>
</dbReference>
<dbReference type="OrthoDB" id="438211at2759"/>
<dbReference type="GeneID" id="114432693"/>
<dbReference type="SUPFAM" id="SSF48652">
    <property type="entry name" value="Tetraspanin"/>
    <property type="match status" value="1"/>
</dbReference>
<dbReference type="PRINTS" id="PR00259">
    <property type="entry name" value="TMFOUR"/>
</dbReference>
<dbReference type="PANTHER" id="PTHR19282">
    <property type="entry name" value="TETRASPANIN"/>
    <property type="match status" value="1"/>
</dbReference>
<dbReference type="AlphaFoldDB" id="A0A6P7HSP3"/>
<keyword evidence="2 5" id="KW-0812">Transmembrane</keyword>
<dbReference type="GO" id="GO:0005886">
    <property type="term" value="C:plasma membrane"/>
    <property type="evidence" value="ECO:0007669"/>
    <property type="project" value="TreeGrafter"/>
</dbReference>
<dbReference type="InterPro" id="IPR008952">
    <property type="entry name" value="Tetraspanin_EC2_sf"/>
</dbReference>
<evidence type="ECO:0000256" key="4">
    <source>
        <dbReference type="ARBA" id="ARBA00023136"/>
    </source>
</evidence>
<gene>
    <name evidence="7" type="primary">LOC114432693</name>
</gene>
<accession>A0A6P7HSP3</accession>
<dbReference type="InParanoid" id="A0A6P7HSP3"/>
<keyword evidence="6" id="KW-1185">Reference proteome</keyword>
<dbReference type="GO" id="GO:1900746">
    <property type="term" value="P:regulation of vascular endothelial growth factor signaling pathway"/>
    <property type="evidence" value="ECO:0007669"/>
    <property type="project" value="TreeGrafter"/>
</dbReference>
<comment type="subcellular location">
    <subcellularLocation>
        <location evidence="1">Membrane</location>
        <topology evidence="1">Multi-pass membrane protein</topology>
    </subcellularLocation>
</comment>
<proteinExistence type="predicted"/>
<evidence type="ECO:0000313" key="7">
    <source>
        <dbReference type="RefSeq" id="XP_028256673.1"/>
    </source>
</evidence>
<dbReference type="Proteomes" id="UP000515145">
    <property type="component" value="Chromosome 2"/>
</dbReference>
<feature type="transmembrane region" description="Helical" evidence="5">
    <location>
        <begin position="77"/>
        <end position="95"/>
    </location>
</feature>
<dbReference type="Pfam" id="PF00335">
    <property type="entry name" value="Tetraspanin"/>
    <property type="match status" value="1"/>
</dbReference>
<keyword evidence="4 5" id="KW-0472">Membrane</keyword>
<name>A0A6P7HSP3_9TELE</name>
<feature type="transmembrane region" description="Helical" evidence="5">
    <location>
        <begin position="12"/>
        <end position="32"/>
    </location>
</feature>
<feature type="transmembrane region" description="Helical" evidence="5">
    <location>
        <begin position="52"/>
        <end position="70"/>
    </location>
</feature>
<reference evidence="7" key="1">
    <citation type="submission" date="2025-08" db="UniProtKB">
        <authorList>
            <consortium name="RefSeq"/>
        </authorList>
    </citation>
    <scope>IDENTIFICATION</scope>
</reference>
<evidence type="ECO:0000256" key="1">
    <source>
        <dbReference type="ARBA" id="ARBA00004141"/>
    </source>
</evidence>
<evidence type="ECO:0000313" key="6">
    <source>
        <dbReference type="Proteomes" id="UP000515145"/>
    </source>
</evidence>
<dbReference type="RefSeq" id="XP_028256673.1">
    <property type="nucleotide sequence ID" value="XM_028400872.1"/>
</dbReference>
<keyword evidence="3 5" id="KW-1133">Transmembrane helix</keyword>
<dbReference type="PANTHER" id="PTHR19282:SF456">
    <property type="entry name" value="CD63 MOLECULE"/>
    <property type="match status" value="1"/>
</dbReference>
<organism evidence="6 7">
    <name type="scientific">Parambassis ranga</name>
    <name type="common">Indian glassy fish</name>
    <dbReference type="NCBI Taxonomy" id="210632"/>
    <lineage>
        <taxon>Eukaryota</taxon>
        <taxon>Metazoa</taxon>
        <taxon>Chordata</taxon>
        <taxon>Craniata</taxon>
        <taxon>Vertebrata</taxon>
        <taxon>Euteleostomi</taxon>
        <taxon>Actinopterygii</taxon>
        <taxon>Neopterygii</taxon>
        <taxon>Teleostei</taxon>
        <taxon>Neoteleostei</taxon>
        <taxon>Acanthomorphata</taxon>
        <taxon>Ovalentaria</taxon>
        <taxon>Ambassidae</taxon>
        <taxon>Parambassis</taxon>
    </lineage>
</organism>